<protein>
    <submittedName>
        <fullName evidence="2">Uncharacterized protein</fullName>
    </submittedName>
</protein>
<accession>A0ABQ7EH35</accession>
<organism evidence="2 3">
    <name type="scientific">Brassica cretica</name>
    <name type="common">Mustard</name>
    <dbReference type="NCBI Taxonomy" id="69181"/>
    <lineage>
        <taxon>Eukaryota</taxon>
        <taxon>Viridiplantae</taxon>
        <taxon>Streptophyta</taxon>
        <taxon>Embryophyta</taxon>
        <taxon>Tracheophyta</taxon>
        <taxon>Spermatophyta</taxon>
        <taxon>Magnoliopsida</taxon>
        <taxon>eudicotyledons</taxon>
        <taxon>Gunneridae</taxon>
        <taxon>Pentapetalae</taxon>
        <taxon>rosids</taxon>
        <taxon>malvids</taxon>
        <taxon>Brassicales</taxon>
        <taxon>Brassicaceae</taxon>
        <taxon>Brassiceae</taxon>
        <taxon>Brassica</taxon>
    </lineage>
</organism>
<dbReference type="Proteomes" id="UP000266723">
    <property type="component" value="Unassembled WGS sequence"/>
</dbReference>
<proteinExistence type="predicted"/>
<keyword evidence="3" id="KW-1185">Reference proteome</keyword>
<feature type="region of interest" description="Disordered" evidence="1">
    <location>
        <begin position="1"/>
        <end position="85"/>
    </location>
</feature>
<evidence type="ECO:0000313" key="2">
    <source>
        <dbReference type="EMBL" id="KAF3596548.1"/>
    </source>
</evidence>
<name>A0ABQ7EH35_BRACR</name>
<sequence>MAGHPSRATKQRDFRHRRRRNLDDSPGPSRSTRLKERNCPTEKLVLPARGSQNLQQEGQNQNLSARRLVPTTNSADNWETHPGWEGPYKIIEVRGAGAYRLQDAKESSMHHGNSKVTSFRAVECEIPIGTGSGLT</sequence>
<gene>
    <name evidence="2" type="ORF">DY000_02022284</name>
</gene>
<evidence type="ECO:0000256" key="1">
    <source>
        <dbReference type="SAM" id="MobiDB-lite"/>
    </source>
</evidence>
<evidence type="ECO:0000313" key="3">
    <source>
        <dbReference type="Proteomes" id="UP000266723"/>
    </source>
</evidence>
<comment type="caution">
    <text evidence="2">The sequence shown here is derived from an EMBL/GenBank/DDBJ whole genome shotgun (WGS) entry which is preliminary data.</text>
</comment>
<reference evidence="2 3" key="1">
    <citation type="journal article" date="2020" name="BMC Genomics">
        <title>Intraspecific diversification of the crop wild relative Brassica cretica Lam. using demographic model selection.</title>
        <authorList>
            <person name="Kioukis A."/>
            <person name="Michalopoulou V.A."/>
            <person name="Briers L."/>
            <person name="Pirintsos S."/>
            <person name="Studholme D.J."/>
            <person name="Pavlidis P."/>
            <person name="Sarris P.F."/>
        </authorList>
    </citation>
    <scope>NUCLEOTIDE SEQUENCE [LARGE SCALE GENOMIC DNA]</scope>
    <source>
        <strain evidence="3">cv. PFS-1207/04</strain>
    </source>
</reference>
<feature type="compositionally biased region" description="Basic residues" evidence="1">
    <location>
        <begin position="7"/>
        <end position="20"/>
    </location>
</feature>
<feature type="compositionally biased region" description="Low complexity" evidence="1">
    <location>
        <begin position="50"/>
        <end position="64"/>
    </location>
</feature>
<dbReference type="EMBL" id="QGKV02000299">
    <property type="protein sequence ID" value="KAF3596548.1"/>
    <property type="molecule type" value="Genomic_DNA"/>
</dbReference>